<reference evidence="1 2" key="1">
    <citation type="journal article" date="2011" name="Genome Res.">
        <title>Phylogeny-wide analysis of social amoeba genomes highlights ancient origins for complex intercellular communication.</title>
        <authorList>
            <person name="Heidel A.J."/>
            <person name="Lawal H.M."/>
            <person name="Felder M."/>
            <person name="Schilde C."/>
            <person name="Helps N.R."/>
            <person name="Tunggal B."/>
            <person name="Rivero F."/>
            <person name="John U."/>
            <person name="Schleicher M."/>
            <person name="Eichinger L."/>
            <person name="Platzer M."/>
            <person name="Noegel A.A."/>
            <person name="Schaap P."/>
            <person name="Gloeckner G."/>
        </authorList>
    </citation>
    <scope>NUCLEOTIDE SEQUENCE [LARGE SCALE GENOMIC DNA]</scope>
    <source>
        <strain evidence="2">ATCC 26659 / Pp 5 / PN500</strain>
    </source>
</reference>
<keyword evidence="2" id="KW-1185">Reference proteome</keyword>
<evidence type="ECO:0000313" key="2">
    <source>
        <dbReference type="Proteomes" id="UP000001396"/>
    </source>
</evidence>
<sequence>MNRFIASVVQRTTKTQFSTTICNHSLKSYQSNQSIILGHTLKNTHLFQQQSKMSFQSNIIGGSGVGVVKRYFSIGNSNNAVGGGGNAANETDDRYQESIKLIRQVFELESMGQFDDALAVCDRIIRLDNEYIIESYLTKSRIYLNDLHDFEKAMEQCDNAYLEIRKFDPSHHKLLMFNIDLGKLHIFVKRGDNRSAAELSLKAMADNPEEVDVPFLRSSYLCCEQIADHQGCLKIMRIWEDRFPEQLTPIDSIYYGITEHAVGNHKKALERINLGLASCKTSEYKNSPNYKDYRNGLMAKAFYLLEDNIPEKLETLKILYDQQEDSLTAYNIAFCLSLQEKYQEAWKYADYVLKHWDDMSIKNGTERVKDIYLLNIYIIMIKSKTVILDKLDATLASALKITDRYNNLPNNLNQHAFAIIAAAIANYVATLDTSTLSNEWNQFMNSLPSQSKSLLRKSLRSGFKPEQQSTIINEMKNNSISIQTLINQYLNDNNQSSNNNNNLKQVVKVFNCFEKQSELNVYETDINFINTSIHLYNYVMNSINQRVIDQYHFHMNHSPFNAIKWEFNGFLRTPEELANSFTEDPLFINDTLESAILHCNKMIESTGKSIYYAIRTYLFFNESEKIDLRTGNNLINRALELNKYDNEEERILVQLVRATLLARTYSFQEALELVKSLYDQHPNNDAVCMLYAQVLVANTEFKEAEQILGSYINRLVNNPVENKVKLINAINRLGYIHLFLGNGDQAIERFNSIYESKYAVPSSKEPSNYFTRRGIFEAKCKIMINDLDKVIAVHPDEVVSIYTRSILNIALVKHEAVARDLLKVQEIGLRRPEYREDPVLTSIFKTTDNMINSLKSINVKDLPIDMRKILENCYPTLSKITNTFFTDKSRHQYYQQQISDLSKSVLVEEEMAQNNKDRQSKL</sequence>
<dbReference type="EMBL" id="ADBJ01000056">
    <property type="protein sequence ID" value="EFA75294.1"/>
    <property type="molecule type" value="Genomic_DNA"/>
</dbReference>
<organism evidence="1 2">
    <name type="scientific">Heterostelium pallidum (strain ATCC 26659 / Pp 5 / PN500)</name>
    <name type="common">Cellular slime mold</name>
    <name type="synonym">Polysphondylium pallidum</name>
    <dbReference type="NCBI Taxonomy" id="670386"/>
    <lineage>
        <taxon>Eukaryota</taxon>
        <taxon>Amoebozoa</taxon>
        <taxon>Evosea</taxon>
        <taxon>Eumycetozoa</taxon>
        <taxon>Dictyostelia</taxon>
        <taxon>Acytosteliales</taxon>
        <taxon>Acytosteliaceae</taxon>
        <taxon>Heterostelium</taxon>
    </lineage>
</organism>
<dbReference type="GeneID" id="31366838"/>
<dbReference type="SUPFAM" id="SSF48452">
    <property type="entry name" value="TPR-like"/>
    <property type="match status" value="2"/>
</dbReference>
<protein>
    <submittedName>
        <fullName evidence="1">Uncharacterized protein</fullName>
    </submittedName>
</protein>
<accession>D3BT77</accession>
<dbReference type="Pfam" id="PF14559">
    <property type="entry name" value="TPR_19"/>
    <property type="match status" value="1"/>
</dbReference>
<dbReference type="RefSeq" id="XP_020427428.1">
    <property type="nucleotide sequence ID" value="XM_020582125.1"/>
</dbReference>
<gene>
    <name evidence="1" type="ORF">PPL_11370</name>
</gene>
<evidence type="ECO:0000313" key="1">
    <source>
        <dbReference type="EMBL" id="EFA75294.1"/>
    </source>
</evidence>
<name>D3BT77_HETP5</name>
<dbReference type="Proteomes" id="UP000001396">
    <property type="component" value="Unassembled WGS sequence"/>
</dbReference>
<dbReference type="InParanoid" id="D3BT77"/>
<dbReference type="AlphaFoldDB" id="D3BT77"/>
<dbReference type="InterPro" id="IPR011990">
    <property type="entry name" value="TPR-like_helical_dom_sf"/>
</dbReference>
<dbReference type="Gene3D" id="1.25.40.10">
    <property type="entry name" value="Tetratricopeptide repeat domain"/>
    <property type="match status" value="2"/>
</dbReference>
<comment type="caution">
    <text evidence="1">The sequence shown here is derived from an EMBL/GenBank/DDBJ whole genome shotgun (WGS) entry which is preliminary data.</text>
</comment>
<proteinExistence type="predicted"/>